<comment type="caution">
    <text evidence="1">The sequence shown here is derived from an EMBL/GenBank/DDBJ whole genome shotgun (WGS) entry which is preliminary data.</text>
</comment>
<evidence type="ECO:0000313" key="1">
    <source>
        <dbReference type="EMBL" id="GFD52375.1"/>
    </source>
</evidence>
<proteinExistence type="predicted"/>
<gene>
    <name evidence="1" type="ORF">Tci_924344</name>
</gene>
<accession>A0A699WXU2</accession>
<dbReference type="AlphaFoldDB" id="A0A699WXU2"/>
<name>A0A699WXU2_TANCI</name>
<organism evidence="1">
    <name type="scientific">Tanacetum cinerariifolium</name>
    <name type="common">Dalmatian daisy</name>
    <name type="synonym">Chrysanthemum cinerariifolium</name>
    <dbReference type="NCBI Taxonomy" id="118510"/>
    <lineage>
        <taxon>Eukaryota</taxon>
        <taxon>Viridiplantae</taxon>
        <taxon>Streptophyta</taxon>
        <taxon>Embryophyta</taxon>
        <taxon>Tracheophyta</taxon>
        <taxon>Spermatophyta</taxon>
        <taxon>Magnoliopsida</taxon>
        <taxon>eudicotyledons</taxon>
        <taxon>Gunneridae</taxon>
        <taxon>Pentapetalae</taxon>
        <taxon>asterids</taxon>
        <taxon>campanulids</taxon>
        <taxon>Asterales</taxon>
        <taxon>Asteraceae</taxon>
        <taxon>Asteroideae</taxon>
        <taxon>Anthemideae</taxon>
        <taxon>Anthemidinae</taxon>
        <taxon>Tanacetum</taxon>
    </lineage>
</organism>
<dbReference type="EMBL" id="BKCJ011781454">
    <property type="protein sequence ID" value="GFD52375.1"/>
    <property type="molecule type" value="Genomic_DNA"/>
</dbReference>
<sequence>AKKRLEDDDVDIPDFVEQVSEEGFV</sequence>
<reference evidence="1" key="1">
    <citation type="journal article" date="2019" name="Sci. Rep.">
        <title>Draft genome of Tanacetum cinerariifolium, the natural source of mosquito coil.</title>
        <authorList>
            <person name="Yamashiro T."/>
            <person name="Shiraishi A."/>
            <person name="Satake H."/>
            <person name="Nakayama K."/>
        </authorList>
    </citation>
    <scope>NUCLEOTIDE SEQUENCE</scope>
</reference>
<protein>
    <submittedName>
        <fullName evidence="1">Uncharacterized protein</fullName>
    </submittedName>
</protein>
<feature type="non-terminal residue" evidence="1">
    <location>
        <position position="1"/>
    </location>
</feature>